<dbReference type="GO" id="GO:0004672">
    <property type="term" value="F:protein kinase activity"/>
    <property type="evidence" value="ECO:0007669"/>
    <property type="project" value="InterPro"/>
</dbReference>
<dbReference type="GO" id="GO:0005524">
    <property type="term" value="F:ATP binding"/>
    <property type="evidence" value="ECO:0007669"/>
    <property type="project" value="InterPro"/>
</dbReference>
<dbReference type="PROSITE" id="PS50011">
    <property type="entry name" value="PROTEIN_KINASE_DOM"/>
    <property type="match status" value="1"/>
</dbReference>
<keyword evidence="3" id="KW-1185">Reference proteome</keyword>
<dbReference type="CDD" id="cd00180">
    <property type="entry name" value="PKc"/>
    <property type="match status" value="1"/>
</dbReference>
<dbReference type="InterPro" id="IPR000719">
    <property type="entry name" value="Prot_kinase_dom"/>
</dbReference>
<organism evidence="2 3">
    <name type="scientific">Stentor coeruleus</name>
    <dbReference type="NCBI Taxonomy" id="5963"/>
    <lineage>
        <taxon>Eukaryota</taxon>
        <taxon>Sar</taxon>
        <taxon>Alveolata</taxon>
        <taxon>Ciliophora</taxon>
        <taxon>Postciliodesmatophora</taxon>
        <taxon>Heterotrichea</taxon>
        <taxon>Heterotrichida</taxon>
        <taxon>Stentoridae</taxon>
        <taxon>Stentor</taxon>
    </lineage>
</organism>
<feature type="domain" description="Protein kinase" evidence="1">
    <location>
        <begin position="54"/>
        <end position="335"/>
    </location>
</feature>
<dbReference type="EMBL" id="MPUH01000523">
    <property type="protein sequence ID" value="OMJ78415.1"/>
    <property type="molecule type" value="Genomic_DNA"/>
</dbReference>
<proteinExistence type="predicted"/>
<dbReference type="Gene3D" id="1.10.510.10">
    <property type="entry name" value="Transferase(Phosphotransferase) domain 1"/>
    <property type="match status" value="1"/>
</dbReference>
<evidence type="ECO:0000259" key="1">
    <source>
        <dbReference type="PROSITE" id="PS50011"/>
    </source>
</evidence>
<dbReference type="InterPro" id="IPR011009">
    <property type="entry name" value="Kinase-like_dom_sf"/>
</dbReference>
<name>A0A1R2BPA6_9CILI</name>
<dbReference type="SMART" id="SM00220">
    <property type="entry name" value="S_TKc"/>
    <property type="match status" value="1"/>
</dbReference>
<dbReference type="AlphaFoldDB" id="A0A1R2BPA6"/>
<protein>
    <recommendedName>
        <fullName evidence="1">Protein kinase domain-containing protein</fullName>
    </recommendedName>
</protein>
<dbReference type="PROSITE" id="PS00108">
    <property type="entry name" value="PROTEIN_KINASE_ST"/>
    <property type="match status" value="1"/>
</dbReference>
<sequence length="337" mass="38403">MEYAHPHVTSPVLLEVCQRLNVFPCLPKPSFKKKSEASVSILSSRLNTNTYDHLRVLNSEGTGLNPDFEVVKTLYLLEIAATEVDLLIHKSTGEYFILKRIYKDKLLCQEHRDSAARELQIHSQLNHPNIVDNIDAGETEKEFMELLEFVPRPNYFTEKIEINNAPFYTRRDGGIQKLKSFCFDILQGLKFLHSVKVIHMDIKPANLLLSTKVTDDEYSIVKICDFGLSKIVNDDGTVQISLRCGTEPYIAPEVKPGALVTAAVDIWSFGIFLYILTVGYSPTTLKWKPGMPLPSYPRHWKKYEGTGLFDMIDKCLKLDPKQRITAAELLQHQFLTL</sequence>
<dbReference type="SUPFAM" id="SSF56112">
    <property type="entry name" value="Protein kinase-like (PK-like)"/>
    <property type="match status" value="1"/>
</dbReference>
<dbReference type="Gene3D" id="3.30.200.20">
    <property type="entry name" value="Phosphorylase Kinase, domain 1"/>
    <property type="match status" value="1"/>
</dbReference>
<comment type="caution">
    <text evidence="2">The sequence shown here is derived from an EMBL/GenBank/DDBJ whole genome shotgun (WGS) entry which is preliminary data.</text>
</comment>
<gene>
    <name evidence="2" type="ORF">SteCoe_21788</name>
</gene>
<dbReference type="InterPro" id="IPR008271">
    <property type="entry name" value="Ser/Thr_kinase_AS"/>
</dbReference>
<evidence type="ECO:0000313" key="2">
    <source>
        <dbReference type="EMBL" id="OMJ78415.1"/>
    </source>
</evidence>
<dbReference type="Pfam" id="PF00069">
    <property type="entry name" value="Pkinase"/>
    <property type="match status" value="1"/>
</dbReference>
<dbReference type="PANTHER" id="PTHR24347">
    <property type="entry name" value="SERINE/THREONINE-PROTEIN KINASE"/>
    <property type="match status" value="1"/>
</dbReference>
<dbReference type="Proteomes" id="UP000187209">
    <property type="component" value="Unassembled WGS sequence"/>
</dbReference>
<accession>A0A1R2BPA6</accession>
<evidence type="ECO:0000313" key="3">
    <source>
        <dbReference type="Proteomes" id="UP000187209"/>
    </source>
</evidence>
<dbReference type="OrthoDB" id="1738954at2759"/>
<reference evidence="2 3" key="1">
    <citation type="submission" date="2016-11" db="EMBL/GenBank/DDBJ databases">
        <title>The macronuclear genome of Stentor coeruleus: a giant cell with tiny introns.</title>
        <authorList>
            <person name="Slabodnick M."/>
            <person name="Ruby J.G."/>
            <person name="Reiff S.B."/>
            <person name="Swart E.C."/>
            <person name="Gosai S."/>
            <person name="Prabakaran S."/>
            <person name="Witkowska E."/>
            <person name="Larue G.E."/>
            <person name="Fisher S."/>
            <person name="Freeman R.M."/>
            <person name="Gunawardena J."/>
            <person name="Chu W."/>
            <person name="Stover N.A."/>
            <person name="Gregory B.D."/>
            <person name="Nowacki M."/>
            <person name="Derisi J."/>
            <person name="Roy S.W."/>
            <person name="Marshall W.F."/>
            <person name="Sood P."/>
        </authorList>
    </citation>
    <scope>NUCLEOTIDE SEQUENCE [LARGE SCALE GENOMIC DNA]</scope>
    <source>
        <strain evidence="2">WM001</strain>
    </source>
</reference>